<dbReference type="AlphaFoldDB" id="A0A6I6K566"/>
<dbReference type="Proteomes" id="UP000428260">
    <property type="component" value="Chromosome"/>
</dbReference>
<dbReference type="EMBL" id="CP046401">
    <property type="protein sequence ID" value="QGY45154.1"/>
    <property type="molecule type" value="Genomic_DNA"/>
</dbReference>
<accession>A0A6I6K566</accession>
<dbReference type="RefSeq" id="WP_158868157.1">
    <property type="nucleotide sequence ID" value="NZ_CP046401.1"/>
</dbReference>
<evidence type="ECO:0000256" key="1">
    <source>
        <dbReference type="SAM" id="MobiDB-lite"/>
    </source>
</evidence>
<name>A0A6I6K566_9BACT</name>
<sequence length="275" mass="31496">MENKKLVNILLKDMGELEELVVEIKEKGNFDSLEIEFLHTRAKGIMQLLQMLNGNESENPVPEAIQKIVEEIPENINSEKIPPAPEIESPVKEEEIIVKPEKEEPVPEPEIKEEPQISTEEPKEEVVESKIEEPEEDISGNSRGGGEEEDSADFENGDVELEEEETTEINPRLGDSFLKGKSVNDIIHDQNKLEFKLSNRPVDSIRSAIGINDRFQYIRELFDGNPERFSETVTSIDAMKSINEAVSYLQQNFKWKKNETSLKFVNLVKRRFTNE</sequence>
<evidence type="ECO:0000313" key="3">
    <source>
        <dbReference type="Proteomes" id="UP000428260"/>
    </source>
</evidence>
<organism evidence="2 3">
    <name type="scientific">Maribellus comscasis</name>
    <dbReference type="NCBI Taxonomy" id="2681766"/>
    <lineage>
        <taxon>Bacteria</taxon>
        <taxon>Pseudomonadati</taxon>
        <taxon>Bacteroidota</taxon>
        <taxon>Bacteroidia</taxon>
        <taxon>Marinilabiliales</taxon>
        <taxon>Prolixibacteraceae</taxon>
        <taxon>Maribellus</taxon>
    </lineage>
</organism>
<feature type="compositionally biased region" description="Acidic residues" evidence="1">
    <location>
        <begin position="147"/>
        <end position="167"/>
    </location>
</feature>
<feature type="compositionally biased region" description="Basic and acidic residues" evidence="1">
    <location>
        <begin position="99"/>
        <end position="132"/>
    </location>
</feature>
<dbReference type="KEGG" id="mcos:GM418_16190"/>
<reference evidence="2 3" key="1">
    <citation type="submission" date="2019-11" db="EMBL/GenBank/DDBJ databases">
        <authorList>
            <person name="Zheng R.K."/>
            <person name="Sun C.M."/>
        </authorList>
    </citation>
    <scope>NUCLEOTIDE SEQUENCE [LARGE SCALE GENOMIC DNA]</scope>
    <source>
        <strain evidence="2 3">WC007</strain>
    </source>
</reference>
<evidence type="ECO:0000313" key="2">
    <source>
        <dbReference type="EMBL" id="QGY45154.1"/>
    </source>
</evidence>
<keyword evidence="3" id="KW-1185">Reference proteome</keyword>
<feature type="region of interest" description="Disordered" evidence="1">
    <location>
        <begin position="99"/>
        <end position="167"/>
    </location>
</feature>
<proteinExistence type="predicted"/>
<protein>
    <submittedName>
        <fullName evidence="2">Uncharacterized protein</fullName>
    </submittedName>
</protein>
<gene>
    <name evidence="2" type="ORF">GM418_16190</name>
</gene>